<accession>A0AAD5VT14</accession>
<feature type="compositionally biased region" description="Low complexity" evidence="1">
    <location>
        <begin position="206"/>
        <end position="246"/>
    </location>
</feature>
<protein>
    <submittedName>
        <fullName evidence="2">Uncharacterized protein</fullName>
    </submittedName>
</protein>
<keyword evidence="3" id="KW-1185">Reference proteome</keyword>
<gene>
    <name evidence="2" type="ORF">NP233_g5357</name>
</gene>
<evidence type="ECO:0000256" key="1">
    <source>
        <dbReference type="SAM" id="MobiDB-lite"/>
    </source>
</evidence>
<feature type="compositionally biased region" description="Pro residues" evidence="1">
    <location>
        <begin position="264"/>
        <end position="284"/>
    </location>
</feature>
<evidence type="ECO:0000313" key="2">
    <source>
        <dbReference type="EMBL" id="KAJ3568976.1"/>
    </source>
</evidence>
<dbReference type="AlphaFoldDB" id="A0AAD5VT14"/>
<dbReference type="EMBL" id="JANIEX010000314">
    <property type="protein sequence ID" value="KAJ3568976.1"/>
    <property type="molecule type" value="Genomic_DNA"/>
</dbReference>
<feature type="compositionally biased region" description="Low complexity" evidence="1">
    <location>
        <begin position="300"/>
        <end position="309"/>
    </location>
</feature>
<sequence length="309" mass="32165">MPTKSSEKEEMLNALSKRIFSAMLDELIFDVAIEAHHEVMKGKALCSICHTRCGSGNGGSTSKDGNVLLDLLTGELWGLDCVNSICTAFGAMYGVPSDATRSASPASEAGNGSDERVNGKGKDKGKSKVSEENEGSLKRKRTQSPQTSPAKTKKAKASGSPVSRVKAAPDSTAPHKSHYTPSAAGTKTKIPSKLRESSTTSFLDRSPTTSRSTSPAATPASSAFSGATQSPQISSRSINSHSQQSNGHVGGNNGRGRGKVTGTGPPPRRPAMSPPRPPPPPPPRHSVVDHYGMHDGGDETGSSTDTDSD</sequence>
<name>A0AAD5VT14_9AGAR</name>
<evidence type="ECO:0000313" key="3">
    <source>
        <dbReference type="Proteomes" id="UP001213000"/>
    </source>
</evidence>
<reference evidence="2" key="1">
    <citation type="submission" date="2022-07" db="EMBL/GenBank/DDBJ databases">
        <title>Genome Sequence of Leucocoprinus birnbaumii.</title>
        <authorList>
            <person name="Buettner E."/>
        </authorList>
    </citation>
    <scope>NUCLEOTIDE SEQUENCE</scope>
    <source>
        <strain evidence="2">VT141</strain>
    </source>
</reference>
<feature type="compositionally biased region" description="Basic and acidic residues" evidence="1">
    <location>
        <begin position="113"/>
        <end position="137"/>
    </location>
</feature>
<dbReference type="Proteomes" id="UP001213000">
    <property type="component" value="Unassembled WGS sequence"/>
</dbReference>
<feature type="compositionally biased region" description="Basic and acidic residues" evidence="1">
    <location>
        <begin position="286"/>
        <end position="297"/>
    </location>
</feature>
<comment type="caution">
    <text evidence="2">The sequence shown here is derived from an EMBL/GenBank/DDBJ whole genome shotgun (WGS) entry which is preliminary data.</text>
</comment>
<feature type="compositionally biased region" description="Gly residues" evidence="1">
    <location>
        <begin position="248"/>
        <end position="261"/>
    </location>
</feature>
<feature type="region of interest" description="Disordered" evidence="1">
    <location>
        <begin position="98"/>
        <end position="309"/>
    </location>
</feature>
<proteinExistence type="predicted"/>
<organism evidence="2 3">
    <name type="scientific">Leucocoprinus birnbaumii</name>
    <dbReference type="NCBI Taxonomy" id="56174"/>
    <lineage>
        <taxon>Eukaryota</taxon>
        <taxon>Fungi</taxon>
        <taxon>Dikarya</taxon>
        <taxon>Basidiomycota</taxon>
        <taxon>Agaricomycotina</taxon>
        <taxon>Agaricomycetes</taxon>
        <taxon>Agaricomycetidae</taxon>
        <taxon>Agaricales</taxon>
        <taxon>Agaricineae</taxon>
        <taxon>Agaricaceae</taxon>
        <taxon>Leucocoprinus</taxon>
    </lineage>
</organism>